<dbReference type="GO" id="GO:0030655">
    <property type="term" value="P:beta-lactam antibiotic catabolic process"/>
    <property type="evidence" value="ECO:0007669"/>
    <property type="project" value="InterPro"/>
</dbReference>
<dbReference type="InterPro" id="IPR000871">
    <property type="entry name" value="Beta-lactam_class-A"/>
</dbReference>
<gene>
    <name evidence="11" type="ORF">FY536_03010</name>
</gene>
<keyword evidence="2" id="KW-0732">Signal</keyword>
<dbReference type="PANTHER" id="PTHR35333">
    <property type="entry name" value="BETA-LACTAMASE"/>
    <property type="match status" value="1"/>
</dbReference>
<dbReference type="GO" id="GO:0071555">
    <property type="term" value="P:cell wall organization"/>
    <property type="evidence" value="ECO:0007669"/>
    <property type="project" value="UniProtKB-KW"/>
</dbReference>
<comment type="similarity">
    <text evidence="1 9">Belongs to the peptidase S11 family.</text>
</comment>
<feature type="active site" description="Acyl-ester intermediate" evidence="7">
    <location>
        <position position="64"/>
    </location>
</feature>
<dbReference type="Proteomes" id="UP000516446">
    <property type="component" value="Chromosome"/>
</dbReference>
<reference evidence="11 12" key="1">
    <citation type="submission" date="2019-08" db="EMBL/GenBank/DDBJ databases">
        <authorList>
            <person name="Chang H.C."/>
            <person name="Mun S.Y."/>
        </authorList>
    </citation>
    <scope>NUCLEOTIDE SEQUENCE [LARGE SCALE GENOMIC DNA]</scope>
    <source>
        <strain evidence="11 12">SK</strain>
    </source>
</reference>
<dbReference type="Gene3D" id="3.40.710.10">
    <property type="entry name" value="DD-peptidase/beta-lactamase superfamily"/>
    <property type="match status" value="1"/>
</dbReference>
<dbReference type="Pfam" id="PF00768">
    <property type="entry name" value="Peptidase_S11"/>
    <property type="match status" value="1"/>
</dbReference>
<evidence type="ECO:0000313" key="12">
    <source>
        <dbReference type="Proteomes" id="UP000516446"/>
    </source>
</evidence>
<proteinExistence type="inferred from homology"/>
<evidence type="ECO:0000259" key="10">
    <source>
        <dbReference type="Pfam" id="PF00768"/>
    </source>
</evidence>
<accession>A0A7H1MLH5</accession>
<evidence type="ECO:0000256" key="9">
    <source>
        <dbReference type="RuleBase" id="RU004016"/>
    </source>
</evidence>
<dbReference type="InterPro" id="IPR018044">
    <property type="entry name" value="Peptidase_S11"/>
</dbReference>
<keyword evidence="11" id="KW-0645">Protease</keyword>
<sequence>MKINFFKGIIVMLLGLVLVQPMSNAAALTPDSSAPAEITVDVTSGQVIASKNDQERLPIASLSKLIVIYLVEQSIQSGKFTHESTMKVSSKVADFSQDLATANVELSEDKTYTVEQLETAALVASANGAAIALADKVCGSQEQYYQVANQLLTSWGIKNANIISASGLSENDMGSFQNQSLDGNLENKLSAREVAKISWHLVRDYPDIFKITSQTEVEFPKPDDSTQTLKNTNELLWSSKYKFEGLKTGTTADHSQNVVGYTTIDNRPVLTVVLNASEGQDFTETENMLDQIQKQTNLVKVTANQKMYVKNAKNKQSLVELKPQKDVVVFAKERRLATQQTFKVNSHADAPLNQNEWVATQRVLFKNKSLNDYLGAQPSLRYETVNAVKVANPLVLISRSVMTWIEKVF</sequence>
<dbReference type="GO" id="GO:0008360">
    <property type="term" value="P:regulation of cell shape"/>
    <property type="evidence" value="ECO:0007669"/>
    <property type="project" value="UniProtKB-KW"/>
</dbReference>
<keyword evidence="5" id="KW-0573">Peptidoglycan synthesis</keyword>
<evidence type="ECO:0000256" key="1">
    <source>
        <dbReference type="ARBA" id="ARBA00007164"/>
    </source>
</evidence>
<name>A0A7H1MLH5_9LACO</name>
<keyword evidence="12" id="KW-1185">Reference proteome</keyword>
<evidence type="ECO:0000256" key="6">
    <source>
        <dbReference type="ARBA" id="ARBA00023316"/>
    </source>
</evidence>
<evidence type="ECO:0000313" key="11">
    <source>
        <dbReference type="EMBL" id="QNT64311.1"/>
    </source>
</evidence>
<dbReference type="PRINTS" id="PR00725">
    <property type="entry name" value="DADACBPTASE1"/>
</dbReference>
<evidence type="ECO:0000256" key="2">
    <source>
        <dbReference type="ARBA" id="ARBA00022729"/>
    </source>
</evidence>
<feature type="active site" evidence="7">
    <location>
        <position position="125"/>
    </location>
</feature>
<keyword evidence="3" id="KW-0378">Hydrolase</keyword>
<evidence type="ECO:0000256" key="8">
    <source>
        <dbReference type="PIRSR" id="PIRSR618044-2"/>
    </source>
</evidence>
<evidence type="ECO:0000256" key="3">
    <source>
        <dbReference type="ARBA" id="ARBA00022801"/>
    </source>
</evidence>
<protein>
    <submittedName>
        <fullName evidence="11">D-alanyl-D-alanine carboxypeptidase</fullName>
    </submittedName>
</protein>
<dbReference type="InterPro" id="IPR012338">
    <property type="entry name" value="Beta-lactam/transpept-like"/>
</dbReference>
<keyword evidence="4" id="KW-0133">Cell shape</keyword>
<evidence type="ECO:0000256" key="7">
    <source>
        <dbReference type="PIRSR" id="PIRSR618044-1"/>
    </source>
</evidence>
<dbReference type="GO" id="GO:0009252">
    <property type="term" value="P:peptidoglycan biosynthetic process"/>
    <property type="evidence" value="ECO:0007669"/>
    <property type="project" value="UniProtKB-KW"/>
</dbReference>
<feature type="domain" description="Peptidase S11 D-alanyl-D-alanine carboxypeptidase A N-terminal" evidence="10">
    <location>
        <begin position="28"/>
        <end position="277"/>
    </location>
</feature>
<dbReference type="PANTHER" id="PTHR35333:SF3">
    <property type="entry name" value="BETA-LACTAMASE-TYPE TRANSPEPTIDASE FOLD CONTAINING PROTEIN"/>
    <property type="match status" value="1"/>
</dbReference>
<evidence type="ECO:0000256" key="5">
    <source>
        <dbReference type="ARBA" id="ARBA00022984"/>
    </source>
</evidence>
<dbReference type="InterPro" id="IPR001967">
    <property type="entry name" value="Peptidase_S11_N"/>
</dbReference>
<evidence type="ECO:0000256" key="4">
    <source>
        <dbReference type="ARBA" id="ARBA00022960"/>
    </source>
</evidence>
<dbReference type="EMBL" id="CP043431">
    <property type="protein sequence ID" value="QNT64311.1"/>
    <property type="molecule type" value="Genomic_DNA"/>
</dbReference>
<feature type="binding site" evidence="8">
    <location>
        <position position="247"/>
    </location>
    <ligand>
        <name>substrate</name>
    </ligand>
</feature>
<keyword evidence="11" id="KW-0121">Carboxypeptidase</keyword>
<dbReference type="GO" id="GO:0009002">
    <property type="term" value="F:serine-type D-Ala-D-Ala carboxypeptidase activity"/>
    <property type="evidence" value="ECO:0007669"/>
    <property type="project" value="InterPro"/>
</dbReference>
<dbReference type="RefSeq" id="WP_104914548.1">
    <property type="nucleotide sequence ID" value="NZ_CP026847.1"/>
</dbReference>
<dbReference type="AlphaFoldDB" id="A0A7H1MLH5"/>
<dbReference type="GO" id="GO:0008800">
    <property type="term" value="F:beta-lactamase activity"/>
    <property type="evidence" value="ECO:0007669"/>
    <property type="project" value="InterPro"/>
</dbReference>
<feature type="active site" description="Acyl-ester intermediate" evidence="7">
    <location>
        <position position="61"/>
    </location>
</feature>
<dbReference type="GO" id="GO:0046677">
    <property type="term" value="P:response to antibiotic"/>
    <property type="evidence" value="ECO:0007669"/>
    <property type="project" value="InterPro"/>
</dbReference>
<dbReference type="SUPFAM" id="SSF56601">
    <property type="entry name" value="beta-lactamase/transpeptidase-like"/>
    <property type="match status" value="1"/>
</dbReference>
<organism evidence="11 12">
    <name type="scientific">Weissella koreensis</name>
    <dbReference type="NCBI Taxonomy" id="165096"/>
    <lineage>
        <taxon>Bacteria</taxon>
        <taxon>Bacillati</taxon>
        <taxon>Bacillota</taxon>
        <taxon>Bacilli</taxon>
        <taxon>Lactobacillales</taxon>
        <taxon>Lactobacillaceae</taxon>
        <taxon>Weissella</taxon>
    </lineage>
</organism>
<keyword evidence="6" id="KW-0961">Cell wall biogenesis/degradation</keyword>
<dbReference type="GO" id="GO:0006508">
    <property type="term" value="P:proteolysis"/>
    <property type="evidence" value="ECO:0007669"/>
    <property type="project" value="InterPro"/>
</dbReference>